<feature type="region of interest" description="Disordered" evidence="1">
    <location>
        <begin position="1"/>
        <end position="25"/>
    </location>
</feature>
<evidence type="ECO:0000256" key="1">
    <source>
        <dbReference type="SAM" id="MobiDB-lite"/>
    </source>
</evidence>
<organism evidence="2 3">
    <name type="scientific">Streptomyces hazeniae</name>
    <dbReference type="NCBI Taxonomy" id="3075538"/>
    <lineage>
        <taxon>Bacteria</taxon>
        <taxon>Bacillati</taxon>
        <taxon>Actinomycetota</taxon>
        <taxon>Actinomycetes</taxon>
        <taxon>Kitasatosporales</taxon>
        <taxon>Streptomycetaceae</taxon>
        <taxon>Streptomyces</taxon>
    </lineage>
</organism>
<keyword evidence="3" id="KW-1185">Reference proteome</keyword>
<name>A0ABU2NSK7_9ACTN</name>
<feature type="region of interest" description="Disordered" evidence="1">
    <location>
        <begin position="39"/>
        <end position="62"/>
    </location>
</feature>
<protein>
    <submittedName>
        <fullName evidence="2">Uncharacterized protein</fullName>
    </submittedName>
</protein>
<comment type="caution">
    <text evidence="2">The sequence shown here is derived from an EMBL/GenBank/DDBJ whole genome shotgun (WGS) entry which is preliminary data.</text>
</comment>
<accession>A0ABU2NSK7</accession>
<evidence type="ECO:0000313" key="3">
    <source>
        <dbReference type="Proteomes" id="UP001183414"/>
    </source>
</evidence>
<gene>
    <name evidence="2" type="ORF">RM572_07470</name>
</gene>
<dbReference type="EMBL" id="JAVREQ010000004">
    <property type="protein sequence ID" value="MDT0378618.1"/>
    <property type="molecule type" value="Genomic_DNA"/>
</dbReference>
<reference evidence="3" key="1">
    <citation type="submission" date="2023-07" db="EMBL/GenBank/DDBJ databases">
        <title>30 novel species of actinomycetes from the DSMZ collection.</title>
        <authorList>
            <person name="Nouioui I."/>
        </authorList>
    </citation>
    <scope>NUCLEOTIDE SEQUENCE [LARGE SCALE GENOMIC DNA]</scope>
    <source>
        <strain evidence="3">DSM 42041</strain>
    </source>
</reference>
<evidence type="ECO:0000313" key="2">
    <source>
        <dbReference type="EMBL" id="MDT0378618.1"/>
    </source>
</evidence>
<sequence>MAIEDATGTVTEDSGGAAGHRPETVEQGAFAHARCSCGWRGPARRARERARADAAAHQPDAG</sequence>
<proteinExistence type="predicted"/>
<dbReference type="Proteomes" id="UP001183414">
    <property type="component" value="Unassembled WGS sequence"/>
</dbReference>